<keyword evidence="1" id="KW-0175">Coiled coil</keyword>
<protein>
    <submittedName>
        <fullName evidence="3">Uncharacterized protein</fullName>
    </submittedName>
</protein>
<evidence type="ECO:0000256" key="2">
    <source>
        <dbReference type="SAM" id="Phobius"/>
    </source>
</evidence>
<keyword evidence="4" id="KW-1185">Reference proteome</keyword>
<accession>A0ABU9RTA9</accession>
<proteinExistence type="predicted"/>
<keyword evidence="2" id="KW-1133">Transmembrane helix</keyword>
<organism evidence="3 4">
    <name type="scientific">Paraburkholderia ferrariae</name>
    <dbReference type="NCBI Taxonomy" id="386056"/>
    <lineage>
        <taxon>Bacteria</taxon>
        <taxon>Pseudomonadati</taxon>
        <taxon>Pseudomonadota</taxon>
        <taxon>Betaproteobacteria</taxon>
        <taxon>Burkholderiales</taxon>
        <taxon>Burkholderiaceae</taxon>
        <taxon>Paraburkholderia</taxon>
    </lineage>
</organism>
<comment type="caution">
    <text evidence="3">The sequence shown here is derived from an EMBL/GenBank/DDBJ whole genome shotgun (WGS) entry which is preliminary data.</text>
</comment>
<evidence type="ECO:0000256" key="1">
    <source>
        <dbReference type="SAM" id="Coils"/>
    </source>
</evidence>
<feature type="coiled-coil region" evidence="1">
    <location>
        <begin position="45"/>
        <end position="72"/>
    </location>
</feature>
<keyword evidence="2" id="KW-0812">Transmembrane</keyword>
<gene>
    <name evidence="3" type="ORF">VSR73_19800</name>
</gene>
<dbReference type="Proteomes" id="UP001489897">
    <property type="component" value="Unassembled WGS sequence"/>
</dbReference>
<name>A0ABU9RTA9_9BURK</name>
<dbReference type="EMBL" id="JAYMRV010000006">
    <property type="protein sequence ID" value="MEM5423305.1"/>
    <property type="molecule type" value="Genomic_DNA"/>
</dbReference>
<evidence type="ECO:0000313" key="4">
    <source>
        <dbReference type="Proteomes" id="UP001489897"/>
    </source>
</evidence>
<keyword evidence="2" id="KW-0472">Membrane</keyword>
<evidence type="ECO:0000313" key="3">
    <source>
        <dbReference type="EMBL" id="MEM5423305.1"/>
    </source>
</evidence>
<sequence length="122" mass="13534">MVAEFETTAKRALGGAFLAFIVSSLSGGEYMFGCPRMETERKLRANLSSKNLEALRMDLDDLQAAYEAFAEVKGRFEDQVNAMTRGGSSDFELLTRLLSELDVVQRRFSAIATELVAGKRGW</sequence>
<dbReference type="RefSeq" id="WP_342948373.1">
    <property type="nucleotide sequence ID" value="NZ_JAYMRV010000006.1"/>
</dbReference>
<feature type="transmembrane region" description="Helical" evidence="2">
    <location>
        <begin position="12"/>
        <end position="32"/>
    </location>
</feature>
<reference evidence="3 4" key="1">
    <citation type="submission" date="2024-01" db="EMBL/GenBank/DDBJ databases">
        <title>The diversity of rhizobia nodulating Mimosa spp. in eleven states of Brazil covering several biomes is determined by host plant, location, and edaphic factors.</title>
        <authorList>
            <person name="Rouws L."/>
            <person name="Barauna A."/>
            <person name="Beukes C."/>
            <person name="De Faria S.M."/>
            <person name="Gross E."/>
            <person name="Dos Reis Junior F.B."/>
            <person name="Simon M."/>
            <person name="Maluk M."/>
            <person name="Odee D.W."/>
            <person name="Kenicer G."/>
            <person name="Young J.P.W."/>
            <person name="Reis V.M."/>
            <person name="Zilli J."/>
            <person name="James E.K."/>
        </authorList>
    </citation>
    <scope>NUCLEOTIDE SEQUENCE [LARGE SCALE GENOMIC DNA]</scope>
    <source>
        <strain evidence="3 4">JPY167</strain>
    </source>
</reference>